<feature type="domain" description="AB hydrolase-1" evidence="1">
    <location>
        <begin position="58"/>
        <end position="165"/>
    </location>
</feature>
<protein>
    <submittedName>
        <fullName evidence="2">Alpha/beta fold hydrolase</fullName>
    </submittedName>
</protein>
<dbReference type="RefSeq" id="WP_343921355.1">
    <property type="nucleotide sequence ID" value="NZ_BAAAJT010000003.1"/>
</dbReference>
<dbReference type="GO" id="GO:0016787">
    <property type="term" value="F:hydrolase activity"/>
    <property type="evidence" value="ECO:0007669"/>
    <property type="project" value="UniProtKB-KW"/>
</dbReference>
<keyword evidence="2" id="KW-0378">Hydrolase</keyword>
<dbReference type="InterPro" id="IPR000073">
    <property type="entry name" value="AB_hydrolase_1"/>
</dbReference>
<comment type="caution">
    <text evidence="2">The sequence shown here is derived from an EMBL/GenBank/DDBJ whole genome shotgun (WGS) entry which is preliminary data.</text>
</comment>
<dbReference type="EMBL" id="JBHUGD010000004">
    <property type="protein sequence ID" value="MFD1948966.1"/>
    <property type="molecule type" value="Genomic_DNA"/>
</dbReference>
<evidence type="ECO:0000313" key="2">
    <source>
        <dbReference type="EMBL" id="MFD1948966.1"/>
    </source>
</evidence>
<dbReference type="SUPFAM" id="SSF53474">
    <property type="entry name" value="alpha/beta-Hydrolases"/>
    <property type="match status" value="1"/>
</dbReference>
<keyword evidence="3" id="KW-1185">Reference proteome</keyword>
<dbReference type="Pfam" id="PF00561">
    <property type="entry name" value="Abhydrolase_1"/>
    <property type="match status" value="1"/>
</dbReference>
<name>A0ABW4TST1_9ACTN</name>
<dbReference type="Gene3D" id="3.40.50.1820">
    <property type="entry name" value="alpha/beta hydrolase"/>
    <property type="match status" value="1"/>
</dbReference>
<proteinExistence type="predicted"/>
<sequence>MGGTFTVDGREMLLDCVGQGDTTMVLEVGEGAPYQALSGIGDTYASQMRVCSYQRVSTDRDLASDLHGLLEIAGVPGPYLLVGDSAGGLLVQAYAAAYPEETAGVVAINPVPPWQQWSTLGFKAMTPQERQGETDYYAGANGESLDYRDVSEFVGESPVPRDVPLELLISTVAQCDSPRDICGRTYPAYEQISKDIAQRWGEGSYRQVEAPHDIPTAVVQSSIDEVISRSRP</sequence>
<evidence type="ECO:0000259" key="1">
    <source>
        <dbReference type="Pfam" id="PF00561"/>
    </source>
</evidence>
<organism evidence="2 3">
    <name type="scientific">Nocardioides aestuarii</name>
    <dbReference type="NCBI Taxonomy" id="252231"/>
    <lineage>
        <taxon>Bacteria</taxon>
        <taxon>Bacillati</taxon>
        <taxon>Actinomycetota</taxon>
        <taxon>Actinomycetes</taxon>
        <taxon>Propionibacteriales</taxon>
        <taxon>Nocardioidaceae</taxon>
        <taxon>Nocardioides</taxon>
    </lineage>
</organism>
<dbReference type="InterPro" id="IPR029058">
    <property type="entry name" value="AB_hydrolase_fold"/>
</dbReference>
<reference evidence="3" key="1">
    <citation type="journal article" date="2019" name="Int. J. Syst. Evol. Microbiol.">
        <title>The Global Catalogue of Microorganisms (GCM) 10K type strain sequencing project: providing services to taxonomists for standard genome sequencing and annotation.</title>
        <authorList>
            <consortium name="The Broad Institute Genomics Platform"/>
            <consortium name="The Broad Institute Genome Sequencing Center for Infectious Disease"/>
            <person name="Wu L."/>
            <person name="Ma J."/>
        </authorList>
    </citation>
    <scope>NUCLEOTIDE SEQUENCE [LARGE SCALE GENOMIC DNA]</scope>
    <source>
        <strain evidence="3">CGMCC 1.12477</strain>
    </source>
</reference>
<dbReference type="Proteomes" id="UP001597351">
    <property type="component" value="Unassembled WGS sequence"/>
</dbReference>
<evidence type="ECO:0000313" key="3">
    <source>
        <dbReference type="Proteomes" id="UP001597351"/>
    </source>
</evidence>
<gene>
    <name evidence="2" type="ORF">ACFSDE_19335</name>
</gene>
<accession>A0ABW4TST1</accession>